<dbReference type="Gene3D" id="3.30.70.1440">
    <property type="entry name" value="Multidrug efflux transporter AcrB pore domain"/>
    <property type="match status" value="1"/>
</dbReference>
<feature type="transmembrane region" description="Helical" evidence="1">
    <location>
        <begin position="988"/>
        <end position="1018"/>
    </location>
</feature>
<dbReference type="InterPro" id="IPR027463">
    <property type="entry name" value="AcrB_DN_DC_subdom"/>
</dbReference>
<reference evidence="2 3" key="1">
    <citation type="journal article" date="2022" name="Int. J. Syst. Evol. Microbiol.">
        <title>Prevotella herbatica sp. nov., a plant polysaccharide-decomposing anaerobic bacterium isolated from a methanogenic reactor.</title>
        <authorList>
            <person name="Uek A."/>
            <person name="Tonouchi A."/>
            <person name="Kaku N."/>
            <person name="Ueki K."/>
        </authorList>
    </citation>
    <scope>NUCLEOTIDE SEQUENCE [LARGE SCALE GENOMIC DNA]</scope>
    <source>
        <strain evidence="2 3">WR041</strain>
    </source>
</reference>
<dbReference type="Pfam" id="PF00873">
    <property type="entry name" value="ACR_tran"/>
    <property type="match status" value="1"/>
</dbReference>
<feature type="transmembrane region" description="Helical" evidence="1">
    <location>
        <begin position="367"/>
        <end position="387"/>
    </location>
</feature>
<feature type="transmembrane region" description="Helical" evidence="1">
    <location>
        <begin position="341"/>
        <end position="360"/>
    </location>
</feature>
<feature type="transmembrane region" description="Helical" evidence="1">
    <location>
        <begin position="20"/>
        <end position="36"/>
    </location>
</feature>
<dbReference type="Gene3D" id="1.20.1640.10">
    <property type="entry name" value="Multidrug efflux transporter AcrB transmembrane domain"/>
    <property type="match status" value="2"/>
</dbReference>
<dbReference type="PANTHER" id="PTHR32063">
    <property type="match status" value="1"/>
</dbReference>
<dbReference type="EMBL" id="AP024484">
    <property type="protein sequence ID" value="BCS86033.1"/>
    <property type="molecule type" value="Genomic_DNA"/>
</dbReference>
<dbReference type="SUPFAM" id="SSF82693">
    <property type="entry name" value="Multidrug efflux transporter AcrB pore domain, PN1, PN2, PC1 and PC2 subdomains"/>
    <property type="match status" value="3"/>
</dbReference>
<dbReference type="Gene3D" id="3.30.2090.10">
    <property type="entry name" value="Multidrug efflux transporter AcrB TolC docking domain, DN and DC subdomains"/>
    <property type="match status" value="2"/>
</dbReference>
<evidence type="ECO:0000313" key="3">
    <source>
        <dbReference type="Proteomes" id="UP001319045"/>
    </source>
</evidence>
<feature type="transmembrane region" description="Helical" evidence="1">
    <location>
        <begin position="393"/>
        <end position="417"/>
    </location>
</feature>
<feature type="transmembrane region" description="Helical" evidence="1">
    <location>
        <begin position="890"/>
        <end position="910"/>
    </location>
</feature>
<proteinExistence type="predicted"/>
<evidence type="ECO:0000256" key="1">
    <source>
        <dbReference type="SAM" id="Phobius"/>
    </source>
</evidence>
<feature type="transmembrane region" description="Helical" evidence="1">
    <location>
        <begin position="469"/>
        <end position="492"/>
    </location>
</feature>
<feature type="transmembrane region" description="Helical" evidence="1">
    <location>
        <begin position="966"/>
        <end position="982"/>
    </location>
</feature>
<name>A0ABM7NZW5_9BACT</name>
<dbReference type="SUPFAM" id="SSF82866">
    <property type="entry name" value="Multidrug efflux transporter AcrB transmembrane domain"/>
    <property type="match status" value="2"/>
</dbReference>
<keyword evidence="1" id="KW-0812">Transmembrane</keyword>
<dbReference type="PANTHER" id="PTHR32063:SF18">
    <property type="entry name" value="CATION EFFLUX SYSTEM PROTEIN"/>
    <property type="match status" value="1"/>
</dbReference>
<dbReference type="RefSeq" id="WP_207153628.1">
    <property type="nucleotide sequence ID" value="NZ_AP024484.1"/>
</dbReference>
<keyword evidence="3" id="KW-1185">Reference proteome</keyword>
<organism evidence="2 3">
    <name type="scientific">Prevotella herbatica</name>
    <dbReference type="NCBI Taxonomy" id="2801997"/>
    <lineage>
        <taxon>Bacteria</taxon>
        <taxon>Pseudomonadati</taxon>
        <taxon>Bacteroidota</taxon>
        <taxon>Bacteroidia</taxon>
        <taxon>Bacteroidales</taxon>
        <taxon>Prevotellaceae</taxon>
        <taxon>Prevotella</taxon>
    </lineage>
</organism>
<keyword evidence="1" id="KW-0472">Membrane</keyword>
<dbReference type="Gene3D" id="3.30.70.1430">
    <property type="entry name" value="Multidrug efflux transporter AcrB pore domain"/>
    <property type="match status" value="2"/>
</dbReference>
<feature type="transmembrane region" description="Helical" evidence="1">
    <location>
        <begin position="533"/>
        <end position="550"/>
    </location>
</feature>
<dbReference type="PRINTS" id="PR00702">
    <property type="entry name" value="ACRIFLAVINRP"/>
</dbReference>
<dbReference type="Proteomes" id="UP001319045">
    <property type="component" value="Chromosome"/>
</dbReference>
<keyword evidence="1" id="KW-1133">Transmembrane helix</keyword>
<feature type="transmembrane region" description="Helical" evidence="1">
    <location>
        <begin position="437"/>
        <end position="457"/>
    </location>
</feature>
<dbReference type="SUPFAM" id="SSF82714">
    <property type="entry name" value="Multidrug efflux transporter AcrB TolC docking domain, DN and DC subdomains"/>
    <property type="match status" value="1"/>
</dbReference>
<sequence length="1046" mass="116870">MMKRSRFDPVEGVMRNRSIMLLIVSVFIVFGIYSLINMPKNEFPTFTVRQGVVAAVYPGATSAEVEEQVTKPLEKFLWGFKEIKKSKTYSESKDGMCYVFVELNDDIKNKDEFWSKFKIRLQQFKGELPSGVLALIANDDFGDTSAMLITLESKDKTYRQLHDYMDNLQDSLRTIPEVANMRIYGEQQEQIGIYVDRDRLSTYGLNTATLLASLKSQGMTIISGAVDNKSSVRPIHVVSNLSTENDVAQQIVFSDPSGNVIRLRDIATIKREYPQSDSYVKNNGKKCIVLSLEMNEGKNIVQFGDKVKDIMNRYKANLPSDVSIYTITDQSQVVNSSVVDFLKELCIAIVSVIVVIMLLLPMRVASVAAGTIPITIFIALGIFYAFGIELNTVTLAALIVTLGMIVDNSIVIIDCYIEKIDQGMSRWHAASMSAKEFFSSIFSATLAISITFFPLLITMKGMMLDFVKWFPIGVSIVLGVSLLIALFMVPWMQYTFIKKGLKEDKSKQKHKSFLEIIQHYYNILINACFRHPFITLGFGVFTVIIGGALFSQAPQKLMPRAERNQFAVEIYMPSGTAIERTAQVADSLQHLMKKDSRVLNITTFYGSGSPRFQTSYAPQIGGTNFAQFIVNTKDDEDTQALLDKFTPMYSNYFSDAQVRIKQLDYSDALSPVEIRFSGSNLAQLHKTVDSAMTIMRRDSDLLLVRSNFEGTTSGLNVIMNSDESNRLGINKTMLSLNLATRFGNGIPLTTVWEGDYPVNVMLKDVKSGKQNPDDLSNAMVSGLVPGVNVHLNQIANVKPDWHESMIVRRNGVRTISVFADVRRGVNLNTVTDRTLASLKSLSGKDVTMKAGGQRASDDENGPQIYGGLSISIIIIFVILIFHFRDIRMSVLIMFSLLFSLLGAALGIYIMHQDVSLTGVLGMISLMGIIVRNGIIMIDYAEELRKNNRISAKHAALQAAERRMRPVFLTSAAASMGVVPMVIQNSPMWGPMGVVVCFGTIMAMFFILTMIPVGYWMIFRIEDKKRHLKNEKERAKLIQSIVSAETE</sequence>
<evidence type="ECO:0000313" key="2">
    <source>
        <dbReference type="EMBL" id="BCS86033.1"/>
    </source>
</evidence>
<dbReference type="Gene3D" id="3.30.70.1320">
    <property type="entry name" value="Multidrug efflux transporter AcrB pore domain like"/>
    <property type="match status" value="1"/>
</dbReference>
<dbReference type="InterPro" id="IPR001036">
    <property type="entry name" value="Acrflvin-R"/>
</dbReference>
<accession>A0ABM7NZW5</accession>
<gene>
    <name evidence="2" type="ORF">prwr041_19260</name>
</gene>
<feature type="transmembrane region" description="Helical" evidence="1">
    <location>
        <begin position="864"/>
        <end position="883"/>
    </location>
</feature>
<protein>
    <submittedName>
        <fullName evidence="2">Multidrug transporter AcrB</fullName>
    </submittedName>
</protein>
<feature type="transmembrane region" description="Helical" evidence="1">
    <location>
        <begin position="916"/>
        <end position="940"/>
    </location>
</feature>